<evidence type="ECO:0000259" key="2">
    <source>
        <dbReference type="Pfam" id="PF13369"/>
    </source>
</evidence>
<evidence type="ECO:0000256" key="1">
    <source>
        <dbReference type="ARBA" id="ARBA00007100"/>
    </source>
</evidence>
<dbReference type="AlphaFoldDB" id="A0A844BDJ6"/>
<proteinExistence type="inferred from homology"/>
<organism evidence="3 4">
    <name type="scientific">Caenimonas koreensis DSM 17982</name>
    <dbReference type="NCBI Taxonomy" id="1121255"/>
    <lineage>
        <taxon>Bacteria</taxon>
        <taxon>Pseudomonadati</taxon>
        <taxon>Pseudomonadota</taxon>
        <taxon>Betaproteobacteria</taxon>
        <taxon>Burkholderiales</taxon>
        <taxon>Comamonadaceae</taxon>
        <taxon>Caenimonas</taxon>
    </lineage>
</organism>
<name>A0A844BDJ6_9BURK</name>
<gene>
    <name evidence="3" type="ORF">GHT07_21125</name>
</gene>
<comment type="caution">
    <text evidence="3">The sequence shown here is derived from an EMBL/GenBank/DDBJ whole genome shotgun (WGS) entry which is preliminary data.</text>
</comment>
<accession>A0A844BDJ6</accession>
<feature type="domain" description="Protein SirB1 N-terminal" evidence="2">
    <location>
        <begin position="98"/>
        <end position="249"/>
    </location>
</feature>
<comment type="similarity">
    <text evidence="1">Belongs to the UPF0162 family.</text>
</comment>
<protein>
    <recommendedName>
        <fullName evidence="2">Protein SirB1 N-terminal domain-containing protein</fullName>
    </recommendedName>
</protein>
<evidence type="ECO:0000313" key="3">
    <source>
        <dbReference type="EMBL" id="MRD49779.1"/>
    </source>
</evidence>
<reference evidence="3 4" key="1">
    <citation type="submission" date="2019-11" db="EMBL/GenBank/DDBJ databases">
        <title>Caenimonas koreensis gen. nov., sp. nov., isolated from activated sludge.</title>
        <authorList>
            <person name="Seung H.R."/>
        </authorList>
    </citation>
    <scope>NUCLEOTIDE SEQUENCE [LARGE SCALE GENOMIC DNA]</scope>
    <source>
        <strain evidence="3 4">EMB320</strain>
    </source>
</reference>
<dbReference type="Proteomes" id="UP000487350">
    <property type="component" value="Unassembled WGS sequence"/>
</dbReference>
<sequence>MTGRRRSPIIAAIKKISMREAAVGGLLIMRLRQTLLLLCWLVLALVSPPIHAQRVKPAYESNIKVVRTLLEQPESQLDLASIKLAIDEMIEPATDKAAVLKQLDGMASEIRASFPLEASNLVKFKTLRDYLYRPPLLSGRRPFAYNLEDDRNPKAKLLSVYLATHKGNCVSMPLLFVILGQKLGIPVTITTAPAHLYVKFRGDNGNWYGVETTSGGGWADDDWQRKQFPRLTEKAIANGIYLQPLTKRETAVVIADSLLEYYEHQHSVEANQARVKLALLQLDHYLGNSTALGSSLTDYLQRQSALRDTAIVIVPTTPDQEKRILDYFRQFGDPNAGINYSETCAARTAKGLSAADLLREAFVTSPQTYGFPYSQYQAVRNLPGALTVVIPNGGSVPSFLATFNPR</sequence>
<keyword evidence="4" id="KW-1185">Reference proteome</keyword>
<dbReference type="OrthoDB" id="7605060at2"/>
<dbReference type="InterPro" id="IPR032698">
    <property type="entry name" value="SirB1_N"/>
</dbReference>
<dbReference type="Pfam" id="PF13369">
    <property type="entry name" value="Transglut_core2"/>
    <property type="match status" value="1"/>
</dbReference>
<dbReference type="EMBL" id="WJBU01000033">
    <property type="protein sequence ID" value="MRD49779.1"/>
    <property type="molecule type" value="Genomic_DNA"/>
</dbReference>
<evidence type="ECO:0000313" key="4">
    <source>
        <dbReference type="Proteomes" id="UP000487350"/>
    </source>
</evidence>